<keyword evidence="2" id="KW-1185">Reference proteome</keyword>
<reference evidence="1 2" key="1">
    <citation type="submission" date="2019-04" db="EMBL/GenBank/DDBJ databases">
        <title>Draft genome sequence of Robertkochia marina CC-AMO-30D.</title>
        <authorList>
            <person name="Hameed A."/>
            <person name="Lin S.-Y."/>
            <person name="Shahina M."/>
            <person name="Lai W.-A."/>
            <person name="Young C.-C."/>
        </authorList>
    </citation>
    <scope>NUCLEOTIDE SEQUENCE [LARGE SCALE GENOMIC DNA]</scope>
    <source>
        <strain evidence="1 2">CC-AMO-30D</strain>
    </source>
</reference>
<evidence type="ECO:0000313" key="1">
    <source>
        <dbReference type="EMBL" id="THD69485.1"/>
    </source>
</evidence>
<comment type="caution">
    <text evidence="1">The sequence shown here is derived from an EMBL/GenBank/DDBJ whole genome shotgun (WGS) entry which is preliminary data.</text>
</comment>
<evidence type="ECO:0000313" key="2">
    <source>
        <dbReference type="Proteomes" id="UP000305939"/>
    </source>
</evidence>
<sequence length="132" mass="15269">MRKDIEIPKAEGVRLLAVQEFHEELGEMVWNIYLYNAGSRVMDTVMVVLRGSSEDRETSVMRKSLSRLEPGSYARLEILREELLAFKNEYLITYFDQEKMFEKNFTLAPGTIKEDRIKPIEEAGLSGIVFDS</sequence>
<gene>
    <name evidence="1" type="ORF">E7Z59_03930</name>
</gene>
<name>A0A4S3M3Y4_9FLAO</name>
<accession>A0A4S3M3Y4</accession>
<protein>
    <submittedName>
        <fullName evidence="1">Uncharacterized protein</fullName>
    </submittedName>
</protein>
<organism evidence="1 2">
    <name type="scientific">Robertkochia marina</name>
    <dbReference type="NCBI Taxonomy" id="1227945"/>
    <lineage>
        <taxon>Bacteria</taxon>
        <taxon>Pseudomonadati</taxon>
        <taxon>Bacteroidota</taxon>
        <taxon>Flavobacteriia</taxon>
        <taxon>Flavobacteriales</taxon>
        <taxon>Flavobacteriaceae</taxon>
        <taxon>Robertkochia</taxon>
    </lineage>
</organism>
<dbReference type="Proteomes" id="UP000305939">
    <property type="component" value="Unassembled WGS sequence"/>
</dbReference>
<dbReference type="AlphaFoldDB" id="A0A4S3M3Y4"/>
<dbReference type="OrthoDB" id="953239at2"/>
<dbReference type="EMBL" id="SSMC01000001">
    <property type="protein sequence ID" value="THD69485.1"/>
    <property type="molecule type" value="Genomic_DNA"/>
</dbReference>
<proteinExistence type="predicted"/>
<dbReference type="RefSeq" id="WP_136334974.1">
    <property type="nucleotide sequence ID" value="NZ_QXMP01000001.1"/>
</dbReference>